<gene>
    <name evidence="2" type="ORF">N7G274_000320</name>
</gene>
<evidence type="ECO:0000313" key="3">
    <source>
        <dbReference type="Proteomes" id="UP001590950"/>
    </source>
</evidence>
<reference evidence="2 3" key="1">
    <citation type="submission" date="2024-09" db="EMBL/GenBank/DDBJ databases">
        <title>Rethinking Asexuality: The Enigmatic Case of Functional Sexual Genes in Lepraria (Stereocaulaceae).</title>
        <authorList>
            <person name="Doellman M."/>
            <person name="Sun Y."/>
            <person name="Barcenas-Pena A."/>
            <person name="Lumbsch H.T."/>
            <person name="Grewe F."/>
        </authorList>
    </citation>
    <scope>NUCLEOTIDE SEQUENCE [LARGE SCALE GENOMIC DNA]</scope>
    <source>
        <strain evidence="2 3">Mercado 3170</strain>
    </source>
</reference>
<organism evidence="2 3">
    <name type="scientific">Stereocaulon virgatum</name>
    <dbReference type="NCBI Taxonomy" id="373712"/>
    <lineage>
        <taxon>Eukaryota</taxon>
        <taxon>Fungi</taxon>
        <taxon>Dikarya</taxon>
        <taxon>Ascomycota</taxon>
        <taxon>Pezizomycotina</taxon>
        <taxon>Lecanoromycetes</taxon>
        <taxon>OSLEUM clade</taxon>
        <taxon>Lecanoromycetidae</taxon>
        <taxon>Lecanorales</taxon>
        <taxon>Lecanorineae</taxon>
        <taxon>Stereocaulaceae</taxon>
        <taxon>Stereocaulon</taxon>
    </lineage>
</organism>
<dbReference type="EMBL" id="JBEFKJ010000001">
    <property type="protein sequence ID" value="KAL2048409.1"/>
    <property type="molecule type" value="Genomic_DNA"/>
</dbReference>
<comment type="caution">
    <text evidence="2">The sequence shown here is derived from an EMBL/GenBank/DDBJ whole genome shotgun (WGS) entry which is preliminary data.</text>
</comment>
<name>A0ABR4AUV5_9LECA</name>
<keyword evidence="3" id="KW-1185">Reference proteome</keyword>
<proteinExistence type="predicted"/>
<keyword evidence="1" id="KW-0812">Transmembrane</keyword>
<keyword evidence="1" id="KW-1133">Transmembrane helix</keyword>
<dbReference type="Proteomes" id="UP001590950">
    <property type="component" value="Unassembled WGS sequence"/>
</dbReference>
<evidence type="ECO:0000313" key="2">
    <source>
        <dbReference type="EMBL" id="KAL2048409.1"/>
    </source>
</evidence>
<protein>
    <submittedName>
        <fullName evidence="2">Uncharacterized protein</fullName>
    </submittedName>
</protein>
<keyword evidence="1" id="KW-0472">Membrane</keyword>
<evidence type="ECO:0000256" key="1">
    <source>
        <dbReference type="SAM" id="Phobius"/>
    </source>
</evidence>
<accession>A0ABR4AUV5</accession>
<feature type="transmembrane region" description="Helical" evidence="1">
    <location>
        <begin position="51"/>
        <end position="72"/>
    </location>
</feature>
<sequence>MADAIDSGVCSLISLGRSVFLQPNLPAAVLLNPSLPDDDAFAQSHIVRGQWFAHMVPVKFMGAGLAIQFFYYNMRRMGNGLKSDPDRSIPSMVIKDTLETFRSGLLQTRGCCRAFRVRAKLQT</sequence>